<keyword evidence="2" id="KW-1185">Reference proteome</keyword>
<dbReference type="Proteomes" id="UP001066276">
    <property type="component" value="Chromosome 9"/>
</dbReference>
<gene>
    <name evidence="1" type="ORF">NDU88_006121</name>
</gene>
<evidence type="ECO:0000313" key="1">
    <source>
        <dbReference type="EMBL" id="KAJ1108751.1"/>
    </source>
</evidence>
<comment type="caution">
    <text evidence="1">The sequence shown here is derived from an EMBL/GenBank/DDBJ whole genome shotgun (WGS) entry which is preliminary data.</text>
</comment>
<dbReference type="EMBL" id="JANPWB010000013">
    <property type="protein sequence ID" value="KAJ1108751.1"/>
    <property type="molecule type" value="Genomic_DNA"/>
</dbReference>
<organism evidence="1 2">
    <name type="scientific">Pleurodeles waltl</name>
    <name type="common">Iberian ribbed newt</name>
    <dbReference type="NCBI Taxonomy" id="8319"/>
    <lineage>
        <taxon>Eukaryota</taxon>
        <taxon>Metazoa</taxon>
        <taxon>Chordata</taxon>
        <taxon>Craniata</taxon>
        <taxon>Vertebrata</taxon>
        <taxon>Euteleostomi</taxon>
        <taxon>Amphibia</taxon>
        <taxon>Batrachia</taxon>
        <taxon>Caudata</taxon>
        <taxon>Salamandroidea</taxon>
        <taxon>Salamandridae</taxon>
        <taxon>Pleurodelinae</taxon>
        <taxon>Pleurodeles</taxon>
    </lineage>
</organism>
<protein>
    <submittedName>
        <fullName evidence="1">Uncharacterized protein</fullName>
    </submittedName>
</protein>
<accession>A0AAV7MYA4</accession>
<proteinExistence type="predicted"/>
<sequence length="143" mass="16973">MQTTAPTDMDAILLDVQVFREAVEAKERQHLKFVLGELYRIYLYGRIMKKRNRFPGGGRRELIFLTQRALLKNLKTNFWITHAMLNTRRSLVLRHWLKKWDIRFSMLKNRFTTSDGRTNEYCDPDSPIMRDAVMDTGAHNLLK</sequence>
<reference evidence="1" key="1">
    <citation type="journal article" date="2022" name="bioRxiv">
        <title>Sequencing and chromosome-scale assembly of the giantPleurodeles waltlgenome.</title>
        <authorList>
            <person name="Brown T."/>
            <person name="Elewa A."/>
            <person name="Iarovenko S."/>
            <person name="Subramanian E."/>
            <person name="Araus A.J."/>
            <person name="Petzold A."/>
            <person name="Susuki M."/>
            <person name="Suzuki K.-i.T."/>
            <person name="Hayashi T."/>
            <person name="Toyoda A."/>
            <person name="Oliveira C."/>
            <person name="Osipova E."/>
            <person name="Leigh N.D."/>
            <person name="Simon A."/>
            <person name="Yun M.H."/>
        </authorList>
    </citation>
    <scope>NUCLEOTIDE SEQUENCE</scope>
    <source>
        <strain evidence="1">20211129_DDA</strain>
        <tissue evidence="1">Liver</tissue>
    </source>
</reference>
<name>A0AAV7MYA4_PLEWA</name>
<dbReference type="AlphaFoldDB" id="A0AAV7MYA4"/>
<evidence type="ECO:0000313" key="2">
    <source>
        <dbReference type="Proteomes" id="UP001066276"/>
    </source>
</evidence>